<evidence type="ECO:0000256" key="3">
    <source>
        <dbReference type="SAM" id="Phobius"/>
    </source>
</evidence>
<dbReference type="AlphaFoldDB" id="G9ETX3"/>
<evidence type="ECO:0000313" key="4">
    <source>
        <dbReference type="EMBL" id="EHL29324.1"/>
    </source>
</evidence>
<keyword evidence="3" id="KW-0472">Membrane</keyword>
<keyword evidence="5" id="KW-1185">Reference proteome</keyword>
<feature type="transmembrane region" description="Helical" evidence="3">
    <location>
        <begin position="279"/>
        <end position="304"/>
    </location>
</feature>
<feature type="transmembrane region" description="Helical" evidence="3">
    <location>
        <begin position="80"/>
        <end position="103"/>
    </location>
</feature>
<feature type="compositionally biased region" description="Polar residues" evidence="2">
    <location>
        <begin position="412"/>
        <end position="422"/>
    </location>
</feature>
<dbReference type="OrthoDB" id="5653910at2"/>
<feature type="compositionally biased region" description="Acidic residues" evidence="2">
    <location>
        <begin position="428"/>
        <end position="446"/>
    </location>
</feature>
<feature type="transmembrane region" description="Helical" evidence="3">
    <location>
        <begin position="255"/>
        <end position="273"/>
    </location>
</feature>
<dbReference type="eggNOG" id="ENOG5030NYU">
    <property type="taxonomic scope" value="Bacteria"/>
</dbReference>
<organism evidence="4 5">
    <name type="scientific">Legionella drancourtii LLAP12</name>
    <dbReference type="NCBI Taxonomy" id="658187"/>
    <lineage>
        <taxon>Bacteria</taxon>
        <taxon>Pseudomonadati</taxon>
        <taxon>Pseudomonadota</taxon>
        <taxon>Gammaproteobacteria</taxon>
        <taxon>Legionellales</taxon>
        <taxon>Legionellaceae</taxon>
        <taxon>Legionella</taxon>
    </lineage>
</organism>
<keyword evidence="3" id="KW-1133">Transmembrane helix</keyword>
<evidence type="ECO:0000313" key="5">
    <source>
        <dbReference type="Proteomes" id="UP000002770"/>
    </source>
</evidence>
<name>G9ETX3_9GAMM</name>
<dbReference type="EMBL" id="JH413848">
    <property type="protein sequence ID" value="EHL29324.1"/>
    <property type="molecule type" value="Genomic_DNA"/>
</dbReference>
<evidence type="ECO:0000256" key="1">
    <source>
        <dbReference type="SAM" id="Coils"/>
    </source>
</evidence>
<keyword evidence="1" id="KW-0175">Coiled coil</keyword>
<dbReference type="Proteomes" id="UP000002770">
    <property type="component" value="Unassembled WGS sequence"/>
</dbReference>
<evidence type="ECO:0008006" key="6">
    <source>
        <dbReference type="Google" id="ProtNLM"/>
    </source>
</evidence>
<reference evidence="4 5" key="1">
    <citation type="journal article" date="2011" name="BMC Genomics">
        <title>Insight into cross-talk between intra-amoebal pathogens.</title>
        <authorList>
            <person name="Gimenez G."/>
            <person name="Bertelli C."/>
            <person name="Moliner C."/>
            <person name="Robert C."/>
            <person name="Raoult D."/>
            <person name="Fournier P.E."/>
            <person name="Greub G."/>
        </authorList>
    </citation>
    <scope>NUCLEOTIDE SEQUENCE [LARGE SCALE GENOMIC DNA]</scope>
    <source>
        <strain evidence="4 5">LLAP12</strain>
    </source>
</reference>
<protein>
    <recommendedName>
        <fullName evidence="6">Coiled-coil protein</fullName>
    </recommendedName>
</protein>
<accession>G9ETX3</accession>
<sequence>MAFEPAQIADKKDAEGILQGIQQPVAYIPKKKKVPLSLLMRIPFLSRFVKGVSSEAMQLGSSISALHGTPPTALTSGFQFGGISLAALDFLMVPGIYLAAFVLKRPVPITLNNNARWLYSAVLLALAITALTVPGAAPVIGLVSAGLALGLSTFLLAKALRERYVLGKERKALRRELVGAEEEMQQIQCEAEKLHTLLQQTTDQEHLTEIYQHIASLQQRHQTQKERIEALKEKEEVIEEKIKELGIVHIVDKGLGVSLASLAVVGLVTSLFFPHVGLAILIGVSAVSLAYLAVRITVPIVRALGNWLINKFRNAAETEHEVQNSNTLQLAEQQEHRHEQSLDNTIAVTNRVHVESTTTKDVDGCNTDFVQGTMSPEQTQNEPNSTSAMLELLGDNKAVLAGFAAENAPNADAQSLRSSVASVTVDDGCVDSEGETVSQDEGEGAQEEPKAALSH</sequence>
<feature type="transmembrane region" description="Helical" evidence="3">
    <location>
        <begin position="139"/>
        <end position="160"/>
    </location>
</feature>
<feature type="coiled-coil region" evidence="1">
    <location>
        <begin position="170"/>
        <end position="248"/>
    </location>
</feature>
<dbReference type="HOGENOM" id="CLU_613637_0_0_6"/>
<gene>
    <name evidence="4" type="ORF">LDG_8759</name>
</gene>
<feature type="region of interest" description="Disordered" evidence="2">
    <location>
        <begin position="409"/>
        <end position="455"/>
    </location>
</feature>
<dbReference type="InParanoid" id="G9ETX3"/>
<feature type="transmembrane region" description="Helical" evidence="3">
    <location>
        <begin position="115"/>
        <end position="133"/>
    </location>
</feature>
<proteinExistence type="predicted"/>
<keyword evidence="3" id="KW-0812">Transmembrane</keyword>
<dbReference type="RefSeq" id="WP_006872627.1">
    <property type="nucleotide sequence ID" value="NZ_JH413848.1"/>
</dbReference>
<evidence type="ECO:0000256" key="2">
    <source>
        <dbReference type="SAM" id="MobiDB-lite"/>
    </source>
</evidence>